<evidence type="ECO:0000256" key="4">
    <source>
        <dbReference type="ARBA" id="ARBA00022801"/>
    </source>
</evidence>
<feature type="domain" description="Nudix hydrolase" evidence="7">
    <location>
        <begin position="23"/>
        <end position="154"/>
    </location>
</feature>
<organism evidence="8 9">
    <name type="scientific">Aquibacillus rhizosphaerae</name>
    <dbReference type="NCBI Taxonomy" id="3051431"/>
    <lineage>
        <taxon>Bacteria</taxon>
        <taxon>Bacillati</taxon>
        <taxon>Bacillota</taxon>
        <taxon>Bacilli</taxon>
        <taxon>Bacillales</taxon>
        <taxon>Bacillaceae</taxon>
        <taxon>Aquibacillus</taxon>
    </lineage>
</organism>
<sequence>MDTKRIIDKLKQRQPDILGSQSFSKFAVFIPLIKQDNQINILFEVRSEKLRRQPGEICFPGGRIDENDKTAKDAAIRETSEELGVIKKNIVDVTPIDYVVSPMGMIVYPFAGRIDNPETIEPNTEEVGEIFTVPLTYFLETKPEKHRLTLGIQPDDDFPFDLIDGGENYNWRTLEVDEYFYNYEGKVIWGLTAKIISHFAEIIQEDFNV</sequence>
<dbReference type="Pfam" id="PF00293">
    <property type="entry name" value="NUDIX"/>
    <property type="match status" value="1"/>
</dbReference>
<dbReference type="InterPro" id="IPR015797">
    <property type="entry name" value="NUDIX_hydrolase-like_dom_sf"/>
</dbReference>
<gene>
    <name evidence="8" type="ORF">QQS35_22115</name>
</gene>
<evidence type="ECO:0000256" key="5">
    <source>
        <dbReference type="ARBA" id="ARBA00022842"/>
    </source>
</evidence>
<keyword evidence="6" id="KW-0464">Manganese</keyword>
<dbReference type="PANTHER" id="PTHR12992">
    <property type="entry name" value="NUDIX HYDROLASE"/>
    <property type="match status" value="1"/>
</dbReference>
<dbReference type="Proteomes" id="UP001235343">
    <property type="component" value="Unassembled WGS sequence"/>
</dbReference>
<reference evidence="8 9" key="1">
    <citation type="submission" date="2023-06" db="EMBL/GenBank/DDBJ databases">
        <title>Aquibacillus rhizosphaerae LR5S19.</title>
        <authorList>
            <person name="Sun J.-Q."/>
        </authorList>
    </citation>
    <scope>NUCLEOTIDE SEQUENCE [LARGE SCALE GENOMIC DNA]</scope>
    <source>
        <strain evidence="8 9">LR5S19</strain>
    </source>
</reference>
<comment type="caution">
    <text evidence="8">The sequence shown here is derived from an EMBL/GenBank/DDBJ whole genome shotgun (WGS) entry which is preliminary data.</text>
</comment>
<evidence type="ECO:0000313" key="9">
    <source>
        <dbReference type="Proteomes" id="UP001235343"/>
    </source>
</evidence>
<comment type="cofactor">
    <cofactor evidence="1">
        <name>Mn(2+)</name>
        <dbReference type="ChEBI" id="CHEBI:29035"/>
    </cofactor>
</comment>
<evidence type="ECO:0000256" key="3">
    <source>
        <dbReference type="ARBA" id="ARBA00022723"/>
    </source>
</evidence>
<dbReference type="InterPro" id="IPR000086">
    <property type="entry name" value="NUDIX_hydrolase_dom"/>
</dbReference>
<accession>A0ABT7LB92</accession>
<keyword evidence="9" id="KW-1185">Reference proteome</keyword>
<keyword evidence="3" id="KW-0479">Metal-binding</keyword>
<name>A0ABT7LB92_9BACI</name>
<evidence type="ECO:0000256" key="6">
    <source>
        <dbReference type="ARBA" id="ARBA00023211"/>
    </source>
</evidence>
<dbReference type="Gene3D" id="3.90.79.10">
    <property type="entry name" value="Nucleoside Triphosphate Pyrophosphohydrolase"/>
    <property type="match status" value="1"/>
</dbReference>
<keyword evidence="5" id="KW-0460">Magnesium</keyword>
<comment type="cofactor">
    <cofactor evidence="2">
        <name>Mg(2+)</name>
        <dbReference type="ChEBI" id="CHEBI:18420"/>
    </cofactor>
</comment>
<evidence type="ECO:0000313" key="8">
    <source>
        <dbReference type="EMBL" id="MDL4843138.1"/>
    </source>
</evidence>
<dbReference type="RefSeq" id="WP_285934434.1">
    <property type="nucleotide sequence ID" value="NZ_JASTZU010000063.1"/>
</dbReference>
<proteinExistence type="predicted"/>
<dbReference type="EMBL" id="JASTZU010000063">
    <property type="protein sequence ID" value="MDL4843138.1"/>
    <property type="molecule type" value="Genomic_DNA"/>
</dbReference>
<dbReference type="SUPFAM" id="SSF55811">
    <property type="entry name" value="Nudix"/>
    <property type="match status" value="1"/>
</dbReference>
<dbReference type="PANTHER" id="PTHR12992:SF11">
    <property type="entry name" value="MITOCHONDRIAL COENZYME A DIPHOSPHATASE NUDT8"/>
    <property type="match status" value="1"/>
</dbReference>
<evidence type="ECO:0000256" key="2">
    <source>
        <dbReference type="ARBA" id="ARBA00001946"/>
    </source>
</evidence>
<protein>
    <submittedName>
        <fullName evidence="8">CoA pyrophosphatase</fullName>
        <ecNumber evidence="8">3.6.1.55</ecNumber>
    </submittedName>
</protein>
<evidence type="ECO:0000259" key="7">
    <source>
        <dbReference type="PROSITE" id="PS51462"/>
    </source>
</evidence>
<dbReference type="GO" id="GO:0035539">
    <property type="term" value="F:8-oxo-7,8-dihydrodeoxyguanosine triphosphate pyrophosphatase activity"/>
    <property type="evidence" value="ECO:0007669"/>
    <property type="project" value="UniProtKB-EC"/>
</dbReference>
<dbReference type="EC" id="3.6.1.55" evidence="8"/>
<keyword evidence="4 8" id="KW-0378">Hydrolase</keyword>
<dbReference type="PROSITE" id="PS51462">
    <property type="entry name" value="NUDIX"/>
    <property type="match status" value="1"/>
</dbReference>
<evidence type="ECO:0000256" key="1">
    <source>
        <dbReference type="ARBA" id="ARBA00001936"/>
    </source>
</evidence>
<dbReference type="InterPro" id="IPR045121">
    <property type="entry name" value="CoAse"/>
</dbReference>
<dbReference type="CDD" id="cd03426">
    <property type="entry name" value="NUDIX_CoAse_Nudt7"/>
    <property type="match status" value="1"/>
</dbReference>